<evidence type="ECO:0000313" key="1">
    <source>
        <dbReference type="EMBL" id="KAG0473020.1"/>
    </source>
</evidence>
<name>A0A835UUJ4_VANPL</name>
<dbReference type="AlphaFoldDB" id="A0A835UUJ4"/>
<dbReference type="SUPFAM" id="SSF50729">
    <property type="entry name" value="PH domain-like"/>
    <property type="match status" value="1"/>
</dbReference>
<comment type="caution">
    <text evidence="1">The sequence shown here is derived from an EMBL/GenBank/DDBJ whole genome shotgun (WGS) entry which is preliminary data.</text>
</comment>
<gene>
    <name evidence="1" type="ORF">HPP92_014877</name>
</gene>
<reference evidence="1 2" key="1">
    <citation type="journal article" date="2020" name="Nat. Food">
        <title>A phased Vanilla planifolia genome enables genetic improvement of flavour and production.</title>
        <authorList>
            <person name="Hasing T."/>
            <person name="Tang H."/>
            <person name="Brym M."/>
            <person name="Khazi F."/>
            <person name="Huang T."/>
            <person name="Chambers A.H."/>
        </authorList>
    </citation>
    <scope>NUCLEOTIDE SEQUENCE [LARGE SCALE GENOMIC DNA]</scope>
    <source>
        <tissue evidence="1">Leaf</tissue>
    </source>
</reference>
<accession>A0A835UUJ4</accession>
<dbReference type="OrthoDB" id="1736343at2759"/>
<dbReference type="EMBL" id="JADCNL010000007">
    <property type="protein sequence ID" value="KAG0473020.1"/>
    <property type="molecule type" value="Genomic_DNA"/>
</dbReference>
<dbReference type="PANTHER" id="PTHR45523">
    <property type="entry name" value="TETRATRICOPEPTIDE REPEAT (TPR)-CONTAINING PROTEIN-RELATED"/>
    <property type="match status" value="1"/>
</dbReference>
<dbReference type="Gene3D" id="2.30.29.30">
    <property type="entry name" value="Pleckstrin-homology domain (PH domain)/Phosphotyrosine-binding domain (PTB)"/>
    <property type="match status" value="1"/>
</dbReference>
<proteinExistence type="predicted"/>
<protein>
    <submittedName>
        <fullName evidence="1">Uncharacterized protein</fullName>
    </submittedName>
</protein>
<organism evidence="1 2">
    <name type="scientific">Vanilla planifolia</name>
    <name type="common">Vanilla</name>
    <dbReference type="NCBI Taxonomy" id="51239"/>
    <lineage>
        <taxon>Eukaryota</taxon>
        <taxon>Viridiplantae</taxon>
        <taxon>Streptophyta</taxon>
        <taxon>Embryophyta</taxon>
        <taxon>Tracheophyta</taxon>
        <taxon>Spermatophyta</taxon>
        <taxon>Magnoliopsida</taxon>
        <taxon>Liliopsida</taxon>
        <taxon>Asparagales</taxon>
        <taxon>Orchidaceae</taxon>
        <taxon>Vanilloideae</taxon>
        <taxon>Vanilleae</taxon>
        <taxon>Vanilla</taxon>
    </lineage>
</organism>
<dbReference type="InterPro" id="IPR011993">
    <property type="entry name" value="PH-like_dom_sf"/>
</dbReference>
<evidence type="ECO:0000313" key="2">
    <source>
        <dbReference type="Proteomes" id="UP000636800"/>
    </source>
</evidence>
<dbReference type="PANTHER" id="PTHR45523:SF1">
    <property type="entry name" value="TETRATRICOPEPTIDE REPEAT (TPR)-CONTAINING PROTEIN"/>
    <property type="match status" value="1"/>
</dbReference>
<sequence length="1030" mass="114161">MSSPPNFCPDDHHATKLLLDLGNCGLYTVLSLQDYWGSDSSEADDMYLQFSLILSDVSAFLVDVIERCGIARVNFSRLMQVAKVFQGEVSSSDELQPWNQSDFEGWLSMLTWKGVGNREAVWQRRYICLVGPFLYILENPESKYYKQYISLRGKQVQPVPKDTDVAQNVLAVYDARQSNLKGPATITGLSQISSPGEVTTMKSTDKNIQSYIEKLFITGVLDELRVCVSYCYEKNQIAKKVLLGNENQLFEFRAIGGQVELSIREDVIYIGTLLKSLEIVDQYQFSTMALPRYLARSFIQNSNEAMSHQLSTGSYGQPNQSDSEDKFFEASDELDDVIEFPTKQNDRSFSAWASSSSLRSSMKPPSFSRISGLLPSSDITTAMTNTQNNDTIDSFVKAQLLIYSNGSPDYHNLDNRVVITLATLSFYCYRPTILAILEFVDAINVMENAPPKMTASLPCPILISVLFSENDEDYNGYDYSLTGNLSELFKIGCQTHYSAKYIPVACGDKNEISAVRLDIMTVKVEDINLTVGTGRISGESIIQDVSGLSVTLQRSLRDLLHQVPATEAIIQINAIKAALSNKEYEIITECAISNISEIPRMVPSLGDAFGTPKENIEKDVSPVPTAMASEDLGEQKWITIKVLVSVEYVELSLHSGITRDSPLASLQARGAWILYKSNLRGDGFLFATLKGFSVIDVREGIKEELRLAIGKSWGTESTFSSDASDTLRLTRPGEKNVLCELNSQSIPSMLILDATFKNSLTNISLCVQRPKLLVVLDFLLAISEFFVPSLRSVLSDEEEILPLPLSNAVIIDQQIYFQPSVVFSLSPLRPLLVDDAKFEHFIYDGKGGKLFLQSRDGRNISKFNTQIIIHVGDGKRLQFKNVTIVNGHCLDNCVFLGSNSSYSASEDDKVYFKEMEEDVPLVTSEDRRDDVAAPAVVADGSTELVIELQAIGPELTFYNASEEVGRSFATSNKAIHAYLDAFLQRGTKLPNSGITNIHQLEQDAIWGVASQVGCQISPNKLVMRANGAIA</sequence>
<dbReference type="Proteomes" id="UP000636800">
    <property type="component" value="Chromosome 7"/>
</dbReference>
<keyword evidence="2" id="KW-1185">Reference proteome</keyword>